<evidence type="ECO:0000313" key="5">
    <source>
        <dbReference type="Proteomes" id="UP000628840"/>
    </source>
</evidence>
<evidence type="ECO:0000313" key="4">
    <source>
        <dbReference type="EMBL" id="GGL37209.1"/>
    </source>
</evidence>
<keyword evidence="2" id="KW-0472">Membrane</keyword>
<feature type="compositionally biased region" description="Acidic residues" evidence="1">
    <location>
        <begin position="2002"/>
        <end position="2021"/>
    </location>
</feature>
<dbReference type="Proteomes" id="UP000628840">
    <property type="component" value="Unassembled WGS sequence"/>
</dbReference>
<dbReference type="InterPro" id="IPR026453">
    <property type="entry name" value="PGF_pre_PGF"/>
</dbReference>
<reference evidence="4 5" key="1">
    <citation type="journal article" date="2019" name="Int. J. Syst. Evol. Microbiol.">
        <title>The Global Catalogue of Microorganisms (GCM) 10K type strain sequencing project: providing services to taxonomists for standard genome sequencing and annotation.</title>
        <authorList>
            <consortium name="The Broad Institute Genomics Platform"/>
            <consortium name="The Broad Institute Genome Sequencing Center for Infectious Disease"/>
            <person name="Wu L."/>
            <person name="Ma J."/>
        </authorList>
    </citation>
    <scope>NUCLEOTIDE SEQUENCE [LARGE SCALE GENOMIC DNA]</scope>
    <source>
        <strain evidence="4 5">JCM 19585</strain>
    </source>
</reference>
<dbReference type="EMBL" id="BMPF01000003">
    <property type="protein sequence ID" value="GGL37209.1"/>
    <property type="molecule type" value="Genomic_DNA"/>
</dbReference>
<accession>A0A830FB18</accession>
<dbReference type="Gene3D" id="2.60.40.10">
    <property type="entry name" value="Immunoglobulins"/>
    <property type="match status" value="7"/>
</dbReference>
<evidence type="ECO:0000259" key="3">
    <source>
        <dbReference type="Pfam" id="PF13750"/>
    </source>
</evidence>
<keyword evidence="2" id="KW-0812">Transmembrane</keyword>
<keyword evidence="5" id="KW-1185">Reference proteome</keyword>
<evidence type="ECO:0000256" key="2">
    <source>
        <dbReference type="SAM" id="Phobius"/>
    </source>
</evidence>
<feature type="transmembrane region" description="Helical" evidence="2">
    <location>
        <begin position="2295"/>
        <end position="2315"/>
    </location>
</feature>
<keyword evidence="2" id="KW-1133">Transmembrane helix</keyword>
<evidence type="ECO:0000256" key="1">
    <source>
        <dbReference type="SAM" id="MobiDB-lite"/>
    </source>
</evidence>
<feature type="compositionally biased region" description="Polar residues" evidence="1">
    <location>
        <begin position="2270"/>
        <end position="2289"/>
    </location>
</feature>
<gene>
    <name evidence="4" type="ORF">GCM10009037_20930</name>
</gene>
<organism evidence="4 5">
    <name type="scientific">Halarchaeum grantii</name>
    <dbReference type="NCBI Taxonomy" id="1193105"/>
    <lineage>
        <taxon>Archaea</taxon>
        <taxon>Methanobacteriati</taxon>
        <taxon>Methanobacteriota</taxon>
        <taxon>Stenosarchaea group</taxon>
        <taxon>Halobacteria</taxon>
        <taxon>Halobacteriales</taxon>
        <taxon>Halobacteriaceae</taxon>
    </lineage>
</organism>
<proteinExistence type="predicted"/>
<dbReference type="RefSeq" id="WP_188883699.1">
    <property type="nucleotide sequence ID" value="NZ_BMPF01000003.1"/>
</dbReference>
<sequence>MSHNADTARRTIGVFLVLLVVASPVASGVTLAASGGGAGGSTAALSTPAGYGDVSDTETYALTNDTNVWERSVFPLRTDTGTADHVSSGPGISLKKGGSVSGALNKDLAFYDAGETVPVTFDLSRVGMDTGAFYGDTGQLVALRLPQNASMPTTPTALRTLLSNESDAEASMVASNVTFPDGVASFDFTPTKPGQYALVLATPESGASGYSVDSGTLEQNGTVTVVGFDSLMVQNHRSTVSTPDDATVGSNVTFGVDANTAPAPNTTQMVVLYDNETFMLSQSTVNVTDLTGDVNASVETGISEVNGDFRVVGSPSALGMNATEQRVSYPVSAQALFDFLAENRDFGENTTVTNGTDAVPLNATGTLAEMNASGTVNVSVPGDWSAGDYHWLHVSSAADGADVSSSQGSLTLREGVDLNVSANATSVVRGSDVAFTVTRADTGEGVNATLTIDGATYETDATGTYVHTFESGGTYTVSATRANTDTTVFASDETTVDVAASAIAVSNLSAPSVVLQNETFAVNATLRNTGDAEGTRTVNLTVNGTVVESATRTLGPGENATVSFDHAFGSGERGPVTLGVGEASADVRVDAPATFEYASLSVLPTTVAANETVNASVTVRNTGDRDGNTTVTLTANGTAIDNATRTLGAGNETTVDFSTAFESPDTYAVSAGGLPARTVTVLEPATFTYSNLTVTPDTVDAGASASVSVTVSNTGGIGGIDTVTLSEGGQNVTNASVYVDAGASETVTFERVYTEPGTQTLGVGDRTTTLNVTAVDAVPPSVVLAEPSTGDVAYGATLSFRVRDETTNVTDVTVNATTSNGTVERVDLLDATDATNDTTVAVDTDGWHEGDATVNVTAVDAEGNAVTKTYRFDLVSAPAFTGVSPTTESGETPTVTVTYADDGPAPEHAESGINASSATLSVDGTPVDFDATSATEASVTLDALASGTHSLKAVVSDDAGHTSARTWTLDVDADAPTVNVTPRNAVVSDGSPFEAAVVANDLALANATVVYANETAVVHTENVTDRARLTGGTVTTTWDGRSDGAFVADGTYTVTVNASDAYGHTATANTILRVDTTGPTVTDAAVTPTATNATGTVTANATFADPANVTSATYVLRKTGTGVRVSNTTTGDVASATFDASDFVVDGDYRLTVVAVDDAANRNSTATDATVTVDSTPPELAASVTKNGSNGTVTVATPSGENVSNLSGTVAHDGGTTELTNFTTIGDGSYNATFNATDGGVYDVTVSGKDKAGNVGHASASAEIRTVSEQSNVTVYLEDSGIVAELNLTTTVDQGFYSMSGSDRPSQKLPSNASSVSTLVGQVSQSIEGNITTGSTVAFPATGAVNANGGNSFTVQYYDARDESWKRQDTTRVENYNVTDGNGNEVVNDTYWVANVSHFSTYTGSVEDNTPPTIGFESLNAPANATSAWVNATITDDSGVNASTVTLAWNGGDVTGEASVTETPDGNATVAYEATGLEPGASYDVTVSANDTKANANTTNATFTVDPDTVEPTATIDSPTDHEAFPAGTESVDLNATFGDADSGVADVNATLDGTPLTGANFTAGTFNATVSPGTGEHTFALAVTDRAGNVTETSATFTVREDTAGPVVDVTSPSEKTYENDTTSVPLIANATDIASGVDSVTVLVDGTDVTADANTTDYTNVTADIAVTPGSTHAVNVSATDDAGNTNWTNVTFDVAPDEGAPTVDITPADGTTLSSSTTSVNATVAYSDDLSAIDPTDVTLQVDGTNVNANADAMLTAKNSTRANVTVSNLSTGSQHSIIATVTDAAGNTETVSATLSVADGPYLRVTRGGLSAATLDAGDTLTAGENVTITADVANVGDEPGERDITLQQNDTVVAAQTVTLNAGATTTLAFERTLGTPGTYAFAVGETSAGTVSADANYSVIGSVNATSLTEGDGVTVTVTGTNELASAQTVSVTVAVPNASLSTPVSLDLPASGQNSTTVAFSTLPAGTHDVLVGGQVVDTLDVAAASDGSTPGAPDESDDTTDESDNSADDDDDSTPAPPVNEPTVTRTVNAGAVTVDVTNVPDNGTVDVPANTTGTNPNATLSGFNIGLNGTTDTTFTMSNDTGSTPALDAGDPISYFNISHEVAEEDIATVSFTFTVTASELDARGLSTSQVALYRHHDGAWNALETSFVSRDGDTLTFEATSPGLSVYAVGGSPAEFAVTDATVDTTESSTGESVTVRATVENTGGSAGEYTVPLVVDGATVDERTVSLDANEETTVAFEHAFESTGSHSVAVDDADAGSVSVSEGSNAQQGSTTTPVSSQGDLPVVPIVVMLVVIALLVVGLYVYREDQR</sequence>
<feature type="domain" description="Ig-like" evidence="3">
    <location>
        <begin position="1378"/>
        <end position="1509"/>
    </location>
</feature>
<dbReference type="NCBIfam" id="TIGR04213">
    <property type="entry name" value="PGF_pre_PGF"/>
    <property type="match status" value="1"/>
</dbReference>
<dbReference type="Gene3D" id="2.60.40.4070">
    <property type="match status" value="1"/>
</dbReference>
<comment type="caution">
    <text evidence="4">The sequence shown here is derived from an EMBL/GenBank/DDBJ whole genome shotgun (WGS) entry which is preliminary data.</text>
</comment>
<protein>
    <recommendedName>
        <fullName evidence="3">Ig-like domain-containing protein</fullName>
    </recommendedName>
</protein>
<feature type="region of interest" description="Disordered" evidence="1">
    <location>
        <begin position="2266"/>
        <end position="2289"/>
    </location>
</feature>
<dbReference type="OrthoDB" id="271648at2157"/>
<name>A0A830FB18_9EURY</name>
<dbReference type="Pfam" id="PF13750">
    <property type="entry name" value="Big_3_3"/>
    <property type="match status" value="1"/>
</dbReference>
<dbReference type="InterPro" id="IPR013783">
    <property type="entry name" value="Ig-like_fold"/>
</dbReference>
<feature type="region of interest" description="Disordered" evidence="1">
    <location>
        <begin position="1991"/>
        <end position="2037"/>
    </location>
</feature>
<dbReference type="InterPro" id="IPR022038">
    <property type="entry name" value="Ig-like_bact"/>
</dbReference>